<protein>
    <submittedName>
        <fullName evidence="1">Uncharacterized protein</fullName>
    </submittedName>
</protein>
<reference evidence="1 2" key="1">
    <citation type="submission" date="2019-09" db="EMBL/GenBank/DDBJ databases">
        <title>Genomes of family Cryomorphaceae.</title>
        <authorList>
            <person name="Bowman J.P."/>
        </authorList>
    </citation>
    <scope>NUCLEOTIDE SEQUENCE [LARGE SCALE GENOMIC DNA]</scope>
    <source>
        <strain evidence="1 2">LMG 25704</strain>
    </source>
</reference>
<comment type="caution">
    <text evidence="1">The sequence shown here is derived from an EMBL/GenBank/DDBJ whole genome shotgun (WGS) entry which is preliminary data.</text>
</comment>
<name>A0A6N6RF01_9FLAO</name>
<dbReference type="RefSeq" id="WP_151668526.1">
    <property type="nucleotide sequence ID" value="NZ_WBVO01000019.1"/>
</dbReference>
<proteinExistence type="predicted"/>
<dbReference type="Proteomes" id="UP000468650">
    <property type="component" value="Unassembled WGS sequence"/>
</dbReference>
<dbReference type="EMBL" id="WBVO01000019">
    <property type="protein sequence ID" value="KAB2804304.1"/>
    <property type="molecule type" value="Genomic_DNA"/>
</dbReference>
<sequence>MTNRILFIILFVVVGLFGAVVFIQAIKSPQQGGSGGRNWSSTSYPSKNLPAEVMLWRDTPELKWSHFKGERSWGAQEDDIYKVIFDFDLVDVDCADETYRVEAYFDPNLSWASVNRMDESFVDLELRYVNMQYKVTEIHAQKLRNFLYPIENLCDYGYVNIDFVINGYKEDAAKMTKQMHAEIIEDFNQFPRWEEKLNKLLEEKRAKYREMVNAG</sequence>
<accession>A0A6N6RF01</accession>
<gene>
    <name evidence="1" type="ORF">F8C67_14175</name>
</gene>
<organism evidence="1 2">
    <name type="scientific">Phaeocystidibacter luteus</name>
    <dbReference type="NCBI Taxonomy" id="911197"/>
    <lineage>
        <taxon>Bacteria</taxon>
        <taxon>Pseudomonadati</taxon>
        <taxon>Bacteroidota</taxon>
        <taxon>Flavobacteriia</taxon>
        <taxon>Flavobacteriales</taxon>
        <taxon>Phaeocystidibacteraceae</taxon>
        <taxon>Phaeocystidibacter</taxon>
    </lineage>
</organism>
<keyword evidence="2" id="KW-1185">Reference proteome</keyword>
<dbReference type="AlphaFoldDB" id="A0A6N6RF01"/>
<evidence type="ECO:0000313" key="2">
    <source>
        <dbReference type="Proteomes" id="UP000468650"/>
    </source>
</evidence>
<dbReference type="OrthoDB" id="5431540at2"/>
<evidence type="ECO:0000313" key="1">
    <source>
        <dbReference type="EMBL" id="KAB2804304.1"/>
    </source>
</evidence>